<dbReference type="AlphaFoldDB" id="A0A1W9NYI4"/>
<proteinExistence type="predicted"/>
<feature type="signal peptide" evidence="2">
    <location>
        <begin position="1"/>
        <end position="25"/>
    </location>
</feature>
<dbReference type="EMBL" id="MZGJ01000006">
    <property type="protein sequence ID" value="OQX51217.1"/>
    <property type="molecule type" value="Genomic_DNA"/>
</dbReference>
<feature type="transmembrane region" description="Helical" evidence="1">
    <location>
        <begin position="225"/>
        <end position="243"/>
    </location>
</feature>
<comment type="caution">
    <text evidence="3">The sequence shown here is derived from an EMBL/GenBank/DDBJ whole genome shotgun (WGS) entry which is preliminary data.</text>
</comment>
<keyword evidence="1" id="KW-0472">Membrane</keyword>
<sequence length="417" mass="46787">MSQFKKIITLLGTLSYLLAATHKQAALTVRAEQPASSNKITIYFFYSKTCPHCAKEETFLSSVLQKYPTVNLRKFEVGSNPQNAQLLFKVSQKMGVNKQGAVPFTVIGDQYTLGYYDDQTTGARIDQLIQIALTKGCHDLVGSIISPQITPAHPDGSCQEQNHSLASGLDKINLPLVGEIKIKDLSLPALTITLGLLDGFNPCAMWALVFLIILLLDIPSRSRRWLLGSVFIFISGLVYFLFMTAWLNFFLFVGFIKLIRIAIGIAALGISGYNFFDYWKNKKAVCKVGNPEKKKQTLERLKKIVKEQSIVLSLIGISFLAFVVNLVELICSVGLPAVYTQVLSLNHLPAWEYYLYLIIYIFFFMIDDLFVFFAAMITLHVMGIETKYARYSRLIGGAVILIIGLLLLFKPEWLMFA</sequence>
<name>A0A1W9NYI4_UNCC3</name>
<dbReference type="STRING" id="1968527.B5M47_01520"/>
<feature type="chain" id="PRO_5012122715" evidence="2">
    <location>
        <begin position="26"/>
        <end position="417"/>
    </location>
</feature>
<dbReference type="SUPFAM" id="SSF52833">
    <property type="entry name" value="Thioredoxin-like"/>
    <property type="match status" value="1"/>
</dbReference>
<gene>
    <name evidence="3" type="ORF">B5M47_01520</name>
</gene>
<reference evidence="4" key="1">
    <citation type="submission" date="2017-03" db="EMBL/GenBank/DDBJ databases">
        <title>Novel pathways for hydrocarbon cycling and metabolic interdependencies in hydrothermal sediment communities.</title>
        <authorList>
            <person name="Dombrowski N."/>
            <person name="Seitz K."/>
            <person name="Teske A."/>
            <person name="Baker B."/>
        </authorList>
    </citation>
    <scope>NUCLEOTIDE SEQUENCE [LARGE SCALE GENOMIC DNA]</scope>
</reference>
<dbReference type="PROSITE" id="PS51354">
    <property type="entry name" value="GLUTAREDOXIN_2"/>
    <property type="match status" value="1"/>
</dbReference>
<feature type="transmembrane region" description="Helical" evidence="1">
    <location>
        <begin position="310"/>
        <end position="335"/>
    </location>
</feature>
<protein>
    <submittedName>
        <fullName evidence="3">Uncharacterized protein</fullName>
    </submittedName>
</protein>
<keyword evidence="1" id="KW-1133">Transmembrane helix</keyword>
<dbReference type="Gene3D" id="3.40.30.10">
    <property type="entry name" value="Glutaredoxin"/>
    <property type="match status" value="1"/>
</dbReference>
<feature type="transmembrane region" description="Helical" evidence="1">
    <location>
        <begin position="355"/>
        <end position="379"/>
    </location>
</feature>
<feature type="transmembrane region" description="Helical" evidence="1">
    <location>
        <begin position="249"/>
        <end position="273"/>
    </location>
</feature>
<evidence type="ECO:0000256" key="2">
    <source>
        <dbReference type="SAM" id="SignalP"/>
    </source>
</evidence>
<dbReference type="Proteomes" id="UP000192520">
    <property type="component" value="Unassembled WGS sequence"/>
</dbReference>
<evidence type="ECO:0000256" key="1">
    <source>
        <dbReference type="SAM" id="Phobius"/>
    </source>
</evidence>
<dbReference type="InterPro" id="IPR036249">
    <property type="entry name" value="Thioredoxin-like_sf"/>
</dbReference>
<evidence type="ECO:0000313" key="4">
    <source>
        <dbReference type="Proteomes" id="UP000192520"/>
    </source>
</evidence>
<organism evidence="3 4">
    <name type="scientific">candidate division CPR3 bacterium 4484_211</name>
    <dbReference type="NCBI Taxonomy" id="1968527"/>
    <lineage>
        <taxon>Bacteria</taxon>
        <taxon>Bacteria division CPR3</taxon>
    </lineage>
</organism>
<feature type="transmembrane region" description="Helical" evidence="1">
    <location>
        <begin position="391"/>
        <end position="409"/>
    </location>
</feature>
<feature type="transmembrane region" description="Helical" evidence="1">
    <location>
        <begin position="199"/>
        <end position="218"/>
    </location>
</feature>
<accession>A0A1W9NYI4</accession>
<keyword evidence="2" id="KW-0732">Signal</keyword>
<keyword evidence="1" id="KW-0812">Transmembrane</keyword>
<evidence type="ECO:0000313" key="3">
    <source>
        <dbReference type="EMBL" id="OQX51217.1"/>
    </source>
</evidence>